<feature type="compositionally biased region" description="Polar residues" evidence="1">
    <location>
        <begin position="22"/>
        <end position="39"/>
    </location>
</feature>
<name>A0A931PTY6_FIMGI</name>
<evidence type="ECO:0000313" key="3">
    <source>
        <dbReference type="Proteomes" id="UP000727962"/>
    </source>
</evidence>
<protein>
    <recommendedName>
        <fullName evidence="4">Lipoprotein</fullName>
    </recommendedName>
</protein>
<evidence type="ECO:0000256" key="1">
    <source>
        <dbReference type="SAM" id="MobiDB-lite"/>
    </source>
</evidence>
<comment type="caution">
    <text evidence="2">The sequence shown here is derived from an EMBL/GenBank/DDBJ whole genome shotgun (WGS) entry which is preliminary data.</text>
</comment>
<dbReference type="AlphaFoldDB" id="A0A931PTY6"/>
<gene>
    <name evidence="2" type="ORF">HYR64_07240</name>
</gene>
<accession>A0A931PTY6</accession>
<feature type="region of interest" description="Disordered" evidence="1">
    <location>
        <begin position="22"/>
        <end position="56"/>
    </location>
</feature>
<dbReference type="EMBL" id="JACOSL010000041">
    <property type="protein sequence ID" value="MBI1756883.1"/>
    <property type="molecule type" value="Genomic_DNA"/>
</dbReference>
<dbReference type="PROSITE" id="PS51257">
    <property type="entry name" value="PROKAR_LIPOPROTEIN"/>
    <property type="match status" value="1"/>
</dbReference>
<evidence type="ECO:0000313" key="2">
    <source>
        <dbReference type="EMBL" id="MBI1756883.1"/>
    </source>
</evidence>
<organism evidence="2 3">
    <name type="scientific">Fimbriimonas ginsengisoli</name>
    <dbReference type="NCBI Taxonomy" id="1005039"/>
    <lineage>
        <taxon>Bacteria</taxon>
        <taxon>Bacillati</taxon>
        <taxon>Armatimonadota</taxon>
        <taxon>Fimbriimonadia</taxon>
        <taxon>Fimbriimonadales</taxon>
        <taxon>Fimbriimonadaceae</taxon>
        <taxon>Fimbriimonas</taxon>
    </lineage>
</organism>
<reference evidence="2" key="1">
    <citation type="submission" date="2020-07" db="EMBL/GenBank/DDBJ databases">
        <title>Huge and variable diversity of episymbiotic CPR bacteria and DPANN archaea in groundwater ecosystems.</title>
        <authorList>
            <person name="He C.Y."/>
            <person name="Keren R."/>
            <person name="Whittaker M."/>
            <person name="Farag I.F."/>
            <person name="Doudna J."/>
            <person name="Cate J.H.D."/>
            <person name="Banfield J.F."/>
        </authorList>
    </citation>
    <scope>NUCLEOTIDE SEQUENCE</scope>
    <source>
        <strain evidence="2">NC_groundwater_17_Pr7_B-0.1um_64_12</strain>
    </source>
</reference>
<proteinExistence type="predicted"/>
<sequence length="187" mass="19895">MKGFTILACLSAVVAVGCGRSTTQPATKETPNASQTSSAPGPGWSDAQGANKVAATAHDRPDAFDDAEKETADAAVNATDFTRPAHVTAAELGIPLYPGSKEATNRDGLSSKGRSHGKMFVESVRTTTATLEAVAAFYRAKLGDKYEEVGSIGVVTFRLESPRKVYVGISANYYERPYRTIQVFVEK</sequence>
<dbReference type="Proteomes" id="UP000727962">
    <property type="component" value="Unassembled WGS sequence"/>
</dbReference>
<evidence type="ECO:0008006" key="4">
    <source>
        <dbReference type="Google" id="ProtNLM"/>
    </source>
</evidence>